<feature type="non-terminal residue" evidence="1">
    <location>
        <position position="1"/>
    </location>
</feature>
<dbReference type="EMBL" id="HADZ01010993">
    <property type="protein sequence ID" value="SBP74934.1"/>
    <property type="molecule type" value="Transcribed_RNA"/>
</dbReference>
<accession>A0A1A8C5R3</accession>
<protein>
    <submittedName>
        <fullName evidence="1">Smoothelin a</fullName>
    </submittedName>
</protein>
<evidence type="ECO:0000313" key="1">
    <source>
        <dbReference type="EMBL" id="SBP74934.1"/>
    </source>
</evidence>
<reference evidence="1" key="2">
    <citation type="submission" date="2016-06" db="EMBL/GenBank/DDBJ databases">
        <title>The genome of a short-lived fish provides insights into sex chromosome evolution and the genetic control of aging.</title>
        <authorList>
            <person name="Reichwald K."/>
            <person name="Felder M."/>
            <person name="Petzold A."/>
            <person name="Koch P."/>
            <person name="Groth M."/>
            <person name="Platzer M."/>
        </authorList>
    </citation>
    <scope>NUCLEOTIDE SEQUENCE</scope>
    <source>
        <tissue evidence="1">Brain</tissue>
    </source>
</reference>
<name>A0A1A8C5R3_NOTKA</name>
<feature type="non-terminal residue" evidence="1">
    <location>
        <position position="74"/>
    </location>
</feature>
<reference evidence="1" key="1">
    <citation type="submission" date="2016-05" db="EMBL/GenBank/DDBJ databases">
        <authorList>
            <person name="Lavstsen T."/>
            <person name="Jespersen J.S."/>
        </authorList>
    </citation>
    <scope>NUCLEOTIDE SEQUENCE</scope>
    <source>
        <tissue evidence="1">Brain</tissue>
    </source>
</reference>
<sequence length="74" mass="7549">FLFHCCCRTPPAPDGFIREGRRGGGEELGRWCTGGAGGTLPAAPSNCAAHTHSATMSGVTGSHAITQTSTCRCA</sequence>
<proteinExistence type="predicted"/>
<organism evidence="1">
    <name type="scientific">Nothobranchius kadleci</name>
    <name type="common">African annual killifish</name>
    <dbReference type="NCBI Taxonomy" id="1051664"/>
    <lineage>
        <taxon>Eukaryota</taxon>
        <taxon>Metazoa</taxon>
        <taxon>Chordata</taxon>
        <taxon>Craniata</taxon>
        <taxon>Vertebrata</taxon>
        <taxon>Euteleostomi</taxon>
        <taxon>Actinopterygii</taxon>
        <taxon>Neopterygii</taxon>
        <taxon>Teleostei</taxon>
        <taxon>Neoteleostei</taxon>
        <taxon>Acanthomorphata</taxon>
        <taxon>Ovalentaria</taxon>
        <taxon>Atherinomorphae</taxon>
        <taxon>Cyprinodontiformes</taxon>
        <taxon>Nothobranchiidae</taxon>
        <taxon>Nothobranchius</taxon>
    </lineage>
</organism>
<gene>
    <name evidence="1" type="primary">SMTNA</name>
</gene>
<dbReference type="AlphaFoldDB" id="A0A1A8C5R3"/>